<organism evidence="1 2">
    <name type="scientific">Tectimicrobiota bacterium</name>
    <dbReference type="NCBI Taxonomy" id="2528274"/>
    <lineage>
        <taxon>Bacteria</taxon>
        <taxon>Pseudomonadati</taxon>
        <taxon>Nitrospinota/Tectimicrobiota group</taxon>
        <taxon>Candidatus Tectimicrobiota</taxon>
    </lineage>
</organism>
<evidence type="ECO:0000313" key="1">
    <source>
        <dbReference type="EMBL" id="MBM3225335.1"/>
    </source>
</evidence>
<evidence type="ECO:0000313" key="2">
    <source>
        <dbReference type="Proteomes" id="UP000712673"/>
    </source>
</evidence>
<dbReference type="AlphaFoldDB" id="A0A937W405"/>
<comment type="caution">
    <text evidence="1">The sequence shown here is derived from an EMBL/GenBank/DDBJ whole genome shotgun (WGS) entry which is preliminary data.</text>
</comment>
<gene>
    <name evidence="1" type="primary">cas6</name>
    <name evidence="1" type="ORF">FJZ47_16240</name>
</gene>
<dbReference type="InterPro" id="IPR014174">
    <property type="entry name" value="CRISPR-assoc_prot_Cas6/Cmx6"/>
</dbReference>
<dbReference type="Proteomes" id="UP000712673">
    <property type="component" value="Unassembled WGS sequence"/>
</dbReference>
<name>A0A937W405_UNCTE</name>
<dbReference type="Pfam" id="PF09559">
    <property type="entry name" value="Cas6"/>
    <property type="match status" value="1"/>
</dbReference>
<protein>
    <submittedName>
        <fullName evidence="1">Type I-MYXAN CRISPR-associated protein Cas6/Cmx6</fullName>
    </submittedName>
</protein>
<dbReference type="EMBL" id="VGLS01000544">
    <property type="protein sequence ID" value="MBM3225335.1"/>
    <property type="molecule type" value="Genomic_DNA"/>
</dbReference>
<sequence>MMSLIELSTASDTGVSSHIRVSFPVQGSYLPADHGYLLYAAITTRLQDIHSAAWLGVELLSGVPWAPGVIALPARGASLHLRLPAEQFSQVLPLAGTRLEIGSYSIRLGLPVARMLLPATSLYARIVTIKKFTEPEPFLAAAQRQLYQLGVQGSLAFPQDGHTRSRRIITIHGYKVVGFSLAAHDLSETDSLKLQSVGLGGRRSMGCGIFNPIVKATWTQADSQA</sequence>
<dbReference type="NCBIfam" id="TIGR02807">
    <property type="entry name" value="cas6_cmx6"/>
    <property type="match status" value="1"/>
</dbReference>
<reference evidence="1" key="1">
    <citation type="submission" date="2019-03" db="EMBL/GenBank/DDBJ databases">
        <title>Lake Tanganyika Metagenome-Assembled Genomes (MAGs).</title>
        <authorList>
            <person name="Tran P."/>
        </authorList>
    </citation>
    <scope>NUCLEOTIDE SEQUENCE</scope>
    <source>
        <strain evidence="1">K_DeepCast_65m_m2_066</strain>
    </source>
</reference>
<proteinExistence type="predicted"/>
<accession>A0A937W405</accession>